<comment type="caution">
    <text evidence="1">The sequence shown here is derived from an EMBL/GenBank/DDBJ whole genome shotgun (WGS) entry which is preliminary data.</text>
</comment>
<sequence length="61" mass="6918">MGNTQKRARYGREEVGMFMSIEMSDRDAGLLQLLDLRKGFAFDLLFADVAAHECLHEVEQG</sequence>
<evidence type="ECO:0000313" key="1">
    <source>
        <dbReference type="EMBL" id="GGG75215.1"/>
    </source>
</evidence>
<keyword evidence="2" id="KW-1185">Reference proteome</keyword>
<dbReference type="AlphaFoldDB" id="A0A917M4P1"/>
<reference evidence="1" key="2">
    <citation type="submission" date="2020-09" db="EMBL/GenBank/DDBJ databases">
        <authorList>
            <person name="Sun Q."/>
            <person name="Zhou Y."/>
        </authorList>
    </citation>
    <scope>NUCLEOTIDE SEQUENCE</scope>
    <source>
        <strain evidence="1">CGMCC 1.12997</strain>
    </source>
</reference>
<organism evidence="1 2">
    <name type="scientific">Edaphobacter dinghuensis</name>
    <dbReference type="NCBI Taxonomy" id="1560005"/>
    <lineage>
        <taxon>Bacteria</taxon>
        <taxon>Pseudomonadati</taxon>
        <taxon>Acidobacteriota</taxon>
        <taxon>Terriglobia</taxon>
        <taxon>Terriglobales</taxon>
        <taxon>Acidobacteriaceae</taxon>
        <taxon>Edaphobacter</taxon>
    </lineage>
</organism>
<proteinExistence type="predicted"/>
<dbReference type="EMBL" id="BMGT01000002">
    <property type="protein sequence ID" value="GGG75215.1"/>
    <property type="molecule type" value="Genomic_DNA"/>
</dbReference>
<name>A0A917M4P1_9BACT</name>
<accession>A0A917M4P1</accession>
<gene>
    <name evidence="1" type="ORF">GCM10011585_17540</name>
</gene>
<protein>
    <submittedName>
        <fullName evidence="1">Uncharacterized protein</fullName>
    </submittedName>
</protein>
<reference evidence="1" key="1">
    <citation type="journal article" date="2014" name="Int. J. Syst. Evol. Microbiol.">
        <title>Complete genome sequence of Corynebacterium casei LMG S-19264T (=DSM 44701T), isolated from a smear-ripened cheese.</title>
        <authorList>
            <consortium name="US DOE Joint Genome Institute (JGI-PGF)"/>
            <person name="Walter F."/>
            <person name="Albersmeier A."/>
            <person name="Kalinowski J."/>
            <person name="Ruckert C."/>
        </authorList>
    </citation>
    <scope>NUCLEOTIDE SEQUENCE</scope>
    <source>
        <strain evidence="1">CGMCC 1.12997</strain>
    </source>
</reference>
<evidence type="ECO:0000313" key="2">
    <source>
        <dbReference type="Proteomes" id="UP000647241"/>
    </source>
</evidence>
<dbReference type="Proteomes" id="UP000647241">
    <property type="component" value="Unassembled WGS sequence"/>
</dbReference>